<dbReference type="SUPFAM" id="SSF50249">
    <property type="entry name" value="Nucleic acid-binding proteins"/>
    <property type="match status" value="1"/>
</dbReference>
<organism evidence="5 6">
    <name type="scientific">Legionella tucsonensis</name>
    <dbReference type="NCBI Taxonomy" id="40335"/>
    <lineage>
        <taxon>Bacteria</taxon>
        <taxon>Pseudomonadati</taxon>
        <taxon>Pseudomonadota</taxon>
        <taxon>Gammaproteobacteria</taxon>
        <taxon>Legionellales</taxon>
        <taxon>Legionellaceae</taxon>
        <taxon>Legionella</taxon>
    </lineage>
</organism>
<proteinExistence type="predicted"/>
<gene>
    <name evidence="5" type="primary">csaA</name>
    <name evidence="5" type="ORF">Ltuc_1844</name>
</gene>
<dbReference type="NCBIfam" id="NF007495">
    <property type="entry name" value="PRK10089.1-4"/>
    <property type="match status" value="1"/>
</dbReference>
<evidence type="ECO:0000256" key="2">
    <source>
        <dbReference type="ARBA" id="ARBA00022884"/>
    </source>
</evidence>
<feature type="domain" description="TRNA-binding" evidence="4">
    <location>
        <begin position="7"/>
        <end position="111"/>
    </location>
</feature>
<dbReference type="InterPro" id="IPR002547">
    <property type="entry name" value="tRNA-bd_dom"/>
</dbReference>
<name>A0A0W0ZY15_9GAMM</name>
<protein>
    <submittedName>
        <fullName evidence="5">Chaperonin CsaA</fullName>
    </submittedName>
</protein>
<dbReference type="InterPro" id="IPR051270">
    <property type="entry name" value="Tyrosine-tRNA_ligase_regulator"/>
</dbReference>
<evidence type="ECO:0000259" key="4">
    <source>
        <dbReference type="PROSITE" id="PS50886"/>
    </source>
</evidence>
<dbReference type="CDD" id="cd02798">
    <property type="entry name" value="tRNA_bind_CsaA"/>
    <property type="match status" value="1"/>
</dbReference>
<dbReference type="NCBIfam" id="TIGR02222">
    <property type="entry name" value="chap_CsaA"/>
    <property type="match status" value="1"/>
</dbReference>
<dbReference type="PATRIC" id="fig|40335.7.peg.1959"/>
<sequence length="111" mass="12189">MIVSYDDFAKVELRSGTVVKVEEFPRTKKPAYKVWVDFGKDIGILQTCAQVTVHYTPESLIGRSVVGCVNLGEKNIAGFISQFLLVGFSDENGAICLITTDPKVPDGQKLH</sequence>
<evidence type="ECO:0000313" key="6">
    <source>
        <dbReference type="Proteomes" id="UP000054693"/>
    </source>
</evidence>
<accession>A0A0W0ZY15</accession>
<keyword evidence="1 3" id="KW-0820">tRNA-binding</keyword>
<dbReference type="OrthoDB" id="9794564at2"/>
<dbReference type="FunFam" id="2.40.50.140:FF:000165">
    <property type="entry name" value="Chaperone CsaA"/>
    <property type="match status" value="1"/>
</dbReference>
<dbReference type="GO" id="GO:0000049">
    <property type="term" value="F:tRNA binding"/>
    <property type="evidence" value="ECO:0007669"/>
    <property type="project" value="UniProtKB-UniRule"/>
</dbReference>
<dbReference type="Gene3D" id="2.40.50.140">
    <property type="entry name" value="Nucleic acid-binding proteins"/>
    <property type="match status" value="1"/>
</dbReference>
<dbReference type="InterPro" id="IPR008231">
    <property type="entry name" value="CsaA"/>
</dbReference>
<dbReference type="PROSITE" id="PS50886">
    <property type="entry name" value="TRBD"/>
    <property type="match status" value="1"/>
</dbReference>
<dbReference type="InterPro" id="IPR012340">
    <property type="entry name" value="NA-bd_OB-fold"/>
</dbReference>
<dbReference type="EMBL" id="LNZA01000001">
    <property type="protein sequence ID" value="KTD73997.1"/>
    <property type="molecule type" value="Genomic_DNA"/>
</dbReference>
<reference evidence="5 6" key="1">
    <citation type="submission" date="2015-11" db="EMBL/GenBank/DDBJ databases">
        <title>Genomic analysis of 38 Legionella species identifies large and diverse effector repertoires.</title>
        <authorList>
            <person name="Burstein D."/>
            <person name="Amaro F."/>
            <person name="Zusman T."/>
            <person name="Lifshitz Z."/>
            <person name="Cohen O."/>
            <person name="Gilbert J.A."/>
            <person name="Pupko T."/>
            <person name="Shuman H.A."/>
            <person name="Segal G."/>
        </authorList>
    </citation>
    <scope>NUCLEOTIDE SEQUENCE [LARGE SCALE GENOMIC DNA]</scope>
    <source>
        <strain evidence="5 6">ATCC 49180</strain>
    </source>
</reference>
<evidence type="ECO:0000313" key="5">
    <source>
        <dbReference type="EMBL" id="KTD73997.1"/>
    </source>
</evidence>
<dbReference type="STRING" id="40335.Ltuc_1844"/>
<evidence type="ECO:0000256" key="1">
    <source>
        <dbReference type="ARBA" id="ARBA00022555"/>
    </source>
</evidence>
<evidence type="ECO:0000256" key="3">
    <source>
        <dbReference type="PROSITE-ProRule" id="PRU00209"/>
    </source>
</evidence>
<dbReference type="Pfam" id="PF01588">
    <property type="entry name" value="tRNA_bind"/>
    <property type="match status" value="1"/>
</dbReference>
<dbReference type="Proteomes" id="UP000054693">
    <property type="component" value="Unassembled WGS sequence"/>
</dbReference>
<dbReference type="NCBIfam" id="NF007494">
    <property type="entry name" value="PRK10089.1-3"/>
    <property type="match status" value="1"/>
</dbReference>
<keyword evidence="6" id="KW-1185">Reference proteome</keyword>
<keyword evidence="2 3" id="KW-0694">RNA-binding</keyword>
<dbReference type="AlphaFoldDB" id="A0A0W0ZY15"/>
<dbReference type="PANTHER" id="PTHR11586">
    <property type="entry name" value="TRNA-AMINOACYLATION COFACTOR ARC1 FAMILY MEMBER"/>
    <property type="match status" value="1"/>
</dbReference>
<comment type="caution">
    <text evidence="5">The sequence shown here is derived from an EMBL/GenBank/DDBJ whole genome shotgun (WGS) entry which is preliminary data.</text>
</comment>
<dbReference type="PANTHER" id="PTHR11586:SF37">
    <property type="entry name" value="TRNA-BINDING DOMAIN-CONTAINING PROTEIN"/>
    <property type="match status" value="1"/>
</dbReference>
<dbReference type="RefSeq" id="WP_058520985.1">
    <property type="nucleotide sequence ID" value="NZ_CAAAIP010000007.1"/>
</dbReference>